<evidence type="ECO:0000313" key="2">
    <source>
        <dbReference type="Proteomes" id="UP001530400"/>
    </source>
</evidence>
<sequence>MPFVIRAPPRHHRIGYVDQIRSPTVLSSRKESDSVEKIDVGANIENGPAAVPNPTFQMGASIGAENVSKMLFNEEILKGGRGDVRVGSIGRWKDFKGNDIVRNQDNRSE</sequence>
<accession>A0ABD3MRX2</accession>
<dbReference type="Proteomes" id="UP001530400">
    <property type="component" value="Unassembled WGS sequence"/>
</dbReference>
<comment type="caution">
    <text evidence="1">The sequence shown here is derived from an EMBL/GenBank/DDBJ whole genome shotgun (WGS) entry which is preliminary data.</text>
</comment>
<keyword evidence="2" id="KW-1185">Reference proteome</keyword>
<organism evidence="1 2">
    <name type="scientific">Cyclotella atomus</name>
    <dbReference type="NCBI Taxonomy" id="382360"/>
    <lineage>
        <taxon>Eukaryota</taxon>
        <taxon>Sar</taxon>
        <taxon>Stramenopiles</taxon>
        <taxon>Ochrophyta</taxon>
        <taxon>Bacillariophyta</taxon>
        <taxon>Coscinodiscophyceae</taxon>
        <taxon>Thalassiosirophycidae</taxon>
        <taxon>Stephanodiscales</taxon>
        <taxon>Stephanodiscaceae</taxon>
        <taxon>Cyclotella</taxon>
    </lineage>
</organism>
<reference evidence="1 2" key="1">
    <citation type="submission" date="2024-10" db="EMBL/GenBank/DDBJ databases">
        <title>Updated reference genomes for cyclostephanoid diatoms.</title>
        <authorList>
            <person name="Roberts W.R."/>
            <person name="Alverson A.J."/>
        </authorList>
    </citation>
    <scope>NUCLEOTIDE SEQUENCE [LARGE SCALE GENOMIC DNA]</scope>
    <source>
        <strain evidence="1 2">AJA010-31</strain>
    </source>
</reference>
<name>A0ABD3MRX2_9STRA</name>
<proteinExistence type="predicted"/>
<dbReference type="EMBL" id="JALLPJ020001381">
    <property type="protein sequence ID" value="KAL3766715.1"/>
    <property type="molecule type" value="Genomic_DNA"/>
</dbReference>
<gene>
    <name evidence="1" type="ORF">ACHAWO_001147</name>
</gene>
<protein>
    <submittedName>
        <fullName evidence="1">Uncharacterized protein</fullName>
    </submittedName>
</protein>
<dbReference type="AlphaFoldDB" id="A0ABD3MRX2"/>
<evidence type="ECO:0000313" key="1">
    <source>
        <dbReference type="EMBL" id="KAL3766715.1"/>
    </source>
</evidence>